<dbReference type="InterPro" id="IPR001394">
    <property type="entry name" value="Peptidase_C19_UCH"/>
</dbReference>
<dbReference type="AlphaFoldDB" id="A0AAV7YSG6"/>
<evidence type="ECO:0000256" key="8">
    <source>
        <dbReference type="SAM" id="MobiDB-lite"/>
    </source>
</evidence>
<dbReference type="PROSITE" id="PS50144">
    <property type="entry name" value="MATH"/>
    <property type="match status" value="1"/>
</dbReference>
<gene>
    <name evidence="11" type="ORF">M0812_20687</name>
</gene>
<evidence type="ECO:0000256" key="6">
    <source>
        <dbReference type="ARBA" id="ARBA00022801"/>
    </source>
</evidence>
<feature type="compositionally biased region" description="Basic and acidic residues" evidence="8">
    <location>
        <begin position="590"/>
        <end position="602"/>
    </location>
</feature>
<sequence>MSLKEESVVFGETTILNQSTEKVSYQWKIVDFQELSKKNTQIVSPTVTFQNKYKWQFIILNADVISIFLRTYQPENSKPYWQVYCTFKFSIISEKDEQNNISKTAHNFFSHKLQDWGFRSVTHEEQLNLILEENNGSLIINFDISLKKDLYYQTHLSLKYDSKVETNMIGIKTTGTTFYMNSILQMLFHIAPFRKKLYSLNLIKPNMSINRFSNLTLALQHLFYKLQFFHKSFKPKRFLETVGWNKNEDYIQHEPQEFQHLIFEEVGEYLKDEIDDLFKGKVITTIKCSDVDYQSTKEEEYYELFYSVKECSTLVDSFIQYISPVYLVGDNKYKTEKFGLQDSVKTTKFLSFPSVLNIYLNRFDHDEQLDFESPKVVDRYAFPEQICLNDYLDSSVKTNVDYTYDLYAVLVHSGIEATGYYYLFLNLLQDNKEKWFNFHDGRVTKSSINQALERNYGGKPKSRTFVQRKITSAYMLVYIRRCEKDKLLKPVEECDIPKNLVKSFEQRGIERKKRREEKKQSYLYTKLRIAFPDQIKEIDHDGFGITNWKKIKPIKVLKTLTIRELKDIVKKQIIEKKKQKNNNENENENENEKKENIKKSESENENENENENEKIKSENNKEQENEIEKKEDEKEKEEKETETETEKEKENCDDINFNLWTLCKRQNQTRRFDKCISSEKHNERTLQSIPEFIGVLPIFYIEEFKTQPERNIRFITFKYYSAKQSKIRYLGTFRIQQNVKLKKNVPMLKMQMGLPNKKGKLLFFEEIRKGWISPINPNKTPRDLELVTGDIVCVQFRRDLNRKCNFKTVGDYFSYKEQEVKISLYHIEKPTKIVCKFFINLSNTYDHLVKEIGKLLSVTPSYLRIYGLDTNAQLPLTEYFNRIPKLNLLQLLTQYGIRRRSKLVFFYRVANFSILQLIDKSYFEMEYLNAQGEIKQRKSFLIPKVFTVKQFLNHFEKIILQNGNEKENENEIKKEKENEKIKSENNKEKENEKEKDKETETETKTETETENKLPKKKFRILKVVDSMIHQIYSNEHTMEQIREDTKVIRIEEIPVVQYNKNIDQLFKVSYFTKGVFGIYFYGYPFLLSILESQETVKELKERIKKRLRVKEQIDIYKVKIKTNTSIQLIDDMIFAWDNDFDVIGIKRRKRMLKNPPLSKLISSKPIIIEKN</sequence>
<keyword evidence="7" id="KW-0788">Thiol protease</keyword>
<dbReference type="Proteomes" id="UP001146793">
    <property type="component" value="Unassembled WGS sequence"/>
</dbReference>
<evidence type="ECO:0000256" key="4">
    <source>
        <dbReference type="ARBA" id="ARBA00022670"/>
    </source>
</evidence>
<dbReference type="CDD" id="cd00121">
    <property type="entry name" value="MATH"/>
    <property type="match status" value="1"/>
</dbReference>
<accession>A0AAV7YSG6</accession>
<comment type="similarity">
    <text evidence="2">Belongs to the peptidase C19 family.</text>
</comment>
<evidence type="ECO:0000256" key="1">
    <source>
        <dbReference type="ARBA" id="ARBA00000707"/>
    </source>
</evidence>
<evidence type="ECO:0000256" key="2">
    <source>
        <dbReference type="ARBA" id="ARBA00009085"/>
    </source>
</evidence>
<dbReference type="InterPro" id="IPR050164">
    <property type="entry name" value="Peptidase_C19"/>
</dbReference>
<dbReference type="GO" id="GO:0005829">
    <property type="term" value="C:cytosol"/>
    <property type="evidence" value="ECO:0007669"/>
    <property type="project" value="TreeGrafter"/>
</dbReference>
<dbReference type="Gene3D" id="3.10.20.90">
    <property type="entry name" value="Phosphatidylinositol 3-kinase Catalytic Subunit, Chain A, domain 1"/>
    <property type="match status" value="2"/>
</dbReference>
<dbReference type="Pfam" id="PF00443">
    <property type="entry name" value="UCH"/>
    <property type="match status" value="1"/>
</dbReference>
<dbReference type="GO" id="GO:0004843">
    <property type="term" value="F:cysteine-type deubiquitinase activity"/>
    <property type="evidence" value="ECO:0007669"/>
    <property type="project" value="UniProtKB-EC"/>
</dbReference>
<evidence type="ECO:0000256" key="5">
    <source>
        <dbReference type="ARBA" id="ARBA00022786"/>
    </source>
</evidence>
<evidence type="ECO:0000256" key="3">
    <source>
        <dbReference type="ARBA" id="ARBA00012759"/>
    </source>
</evidence>
<evidence type="ECO:0000259" key="9">
    <source>
        <dbReference type="PROSITE" id="PS50144"/>
    </source>
</evidence>
<evidence type="ECO:0000256" key="7">
    <source>
        <dbReference type="ARBA" id="ARBA00022807"/>
    </source>
</evidence>
<dbReference type="InterPro" id="IPR024729">
    <property type="entry name" value="USP7_ICP0-binding_dom"/>
</dbReference>
<keyword evidence="5" id="KW-0833">Ubl conjugation pathway</keyword>
<evidence type="ECO:0000313" key="12">
    <source>
        <dbReference type="Proteomes" id="UP001146793"/>
    </source>
</evidence>
<protein>
    <recommendedName>
        <fullName evidence="3">ubiquitinyl hydrolase 1</fullName>
        <ecNumber evidence="3">3.4.19.12</ecNumber>
    </recommendedName>
</protein>
<dbReference type="InterPro" id="IPR038765">
    <property type="entry name" value="Papain-like_cys_pep_sf"/>
</dbReference>
<feature type="compositionally biased region" description="Basic and acidic residues" evidence="8">
    <location>
        <begin position="611"/>
        <end position="648"/>
    </location>
</feature>
<dbReference type="Pfam" id="PF14533">
    <property type="entry name" value="USP7_C2"/>
    <property type="match status" value="1"/>
</dbReference>
<dbReference type="InterPro" id="IPR028889">
    <property type="entry name" value="USP"/>
</dbReference>
<dbReference type="GO" id="GO:0031647">
    <property type="term" value="P:regulation of protein stability"/>
    <property type="evidence" value="ECO:0007669"/>
    <property type="project" value="TreeGrafter"/>
</dbReference>
<feature type="domain" description="USP" evidence="10">
    <location>
        <begin position="169"/>
        <end position="481"/>
    </location>
</feature>
<proteinExistence type="inferred from homology"/>
<dbReference type="GO" id="GO:0005634">
    <property type="term" value="C:nucleus"/>
    <property type="evidence" value="ECO:0007669"/>
    <property type="project" value="TreeGrafter"/>
</dbReference>
<feature type="region of interest" description="Disordered" evidence="8">
    <location>
        <begin position="966"/>
        <end position="1010"/>
    </location>
</feature>
<evidence type="ECO:0000313" key="11">
    <source>
        <dbReference type="EMBL" id="KAJ3431766.1"/>
    </source>
</evidence>
<dbReference type="GO" id="GO:0006508">
    <property type="term" value="P:proteolysis"/>
    <property type="evidence" value="ECO:0007669"/>
    <property type="project" value="UniProtKB-KW"/>
</dbReference>
<organism evidence="11 12">
    <name type="scientific">Anaeramoeba flamelloides</name>
    <dbReference type="NCBI Taxonomy" id="1746091"/>
    <lineage>
        <taxon>Eukaryota</taxon>
        <taxon>Metamonada</taxon>
        <taxon>Anaeramoebidae</taxon>
        <taxon>Anaeramoeba</taxon>
    </lineage>
</organism>
<evidence type="ECO:0000259" key="10">
    <source>
        <dbReference type="PROSITE" id="PS50235"/>
    </source>
</evidence>
<dbReference type="InterPro" id="IPR008974">
    <property type="entry name" value="TRAF-like"/>
</dbReference>
<dbReference type="Gene3D" id="2.60.210.10">
    <property type="entry name" value="Apoptosis, Tumor Necrosis Factor Receptor Associated Protein 2, Chain A"/>
    <property type="match status" value="1"/>
</dbReference>
<dbReference type="Gene3D" id="3.90.70.10">
    <property type="entry name" value="Cysteine proteinases"/>
    <property type="match status" value="1"/>
</dbReference>
<dbReference type="PROSITE" id="PS50235">
    <property type="entry name" value="USP_3"/>
    <property type="match status" value="1"/>
</dbReference>
<comment type="caution">
    <text evidence="11">The sequence shown here is derived from an EMBL/GenBank/DDBJ whole genome shotgun (WGS) entry which is preliminary data.</text>
</comment>
<dbReference type="PANTHER" id="PTHR24006:SF644">
    <property type="entry name" value="UBIQUITIN CARBOXYL-TERMINAL HYDROLASE 7"/>
    <property type="match status" value="1"/>
</dbReference>
<dbReference type="EMBL" id="JANTQA010000047">
    <property type="protein sequence ID" value="KAJ3431766.1"/>
    <property type="molecule type" value="Genomic_DNA"/>
</dbReference>
<dbReference type="EC" id="3.4.19.12" evidence="3"/>
<dbReference type="Pfam" id="PF12436">
    <property type="entry name" value="USP7_ICP0_bdg"/>
    <property type="match status" value="1"/>
</dbReference>
<keyword evidence="6 11" id="KW-0378">Hydrolase</keyword>
<feature type="domain" description="MATH" evidence="9">
    <location>
        <begin position="22"/>
        <end position="150"/>
    </location>
</feature>
<dbReference type="PANTHER" id="PTHR24006">
    <property type="entry name" value="UBIQUITIN CARBOXYL-TERMINAL HYDROLASE"/>
    <property type="match status" value="1"/>
</dbReference>
<dbReference type="SUPFAM" id="SSF54001">
    <property type="entry name" value="Cysteine proteinases"/>
    <property type="match status" value="1"/>
</dbReference>
<dbReference type="GO" id="GO:0016579">
    <property type="term" value="P:protein deubiquitination"/>
    <property type="evidence" value="ECO:0007669"/>
    <property type="project" value="InterPro"/>
</dbReference>
<name>A0AAV7YSG6_9EUKA</name>
<comment type="catalytic activity">
    <reaction evidence="1">
        <text>Thiol-dependent hydrolysis of ester, thioester, amide, peptide and isopeptide bonds formed by the C-terminal Gly of ubiquitin (a 76-residue protein attached to proteins as an intracellular targeting signal).</text>
        <dbReference type="EC" id="3.4.19.12"/>
    </reaction>
</comment>
<reference evidence="11" key="1">
    <citation type="submission" date="2022-08" db="EMBL/GenBank/DDBJ databases">
        <title>Novel sulphate-reducing endosymbionts in the free-living metamonad Anaeramoeba.</title>
        <authorList>
            <person name="Jerlstrom-Hultqvist J."/>
            <person name="Cepicka I."/>
            <person name="Gallot-Lavallee L."/>
            <person name="Salas-Leiva D."/>
            <person name="Curtis B.A."/>
            <person name="Zahonova K."/>
            <person name="Pipaliya S."/>
            <person name="Dacks J."/>
            <person name="Roger A.J."/>
        </authorList>
    </citation>
    <scope>NUCLEOTIDE SEQUENCE</scope>
    <source>
        <strain evidence="11">Busselton2</strain>
    </source>
</reference>
<dbReference type="InterPro" id="IPR002083">
    <property type="entry name" value="MATH/TRAF_dom"/>
</dbReference>
<keyword evidence="4" id="KW-0645">Protease</keyword>
<feature type="region of interest" description="Disordered" evidence="8">
    <location>
        <begin position="579"/>
        <end position="648"/>
    </location>
</feature>
<dbReference type="SUPFAM" id="SSF49599">
    <property type="entry name" value="TRAF domain-like"/>
    <property type="match status" value="1"/>
</dbReference>
<dbReference type="InterPro" id="IPR029346">
    <property type="entry name" value="USP_C"/>
</dbReference>